<evidence type="ECO:0000313" key="3">
    <source>
        <dbReference type="Proteomes" id="UP000243507"/>
    </source>
</evidence>
<dbReference type="Proteomes" id="UP000243507">
    <property type="component" value="Unassembled WGS sequence"/>
</dbReference>
<accession>A0A2A4CMZ8</accession>
<sequence>MDKNGQKERLRAITELMSDRALARFARIGAEVGALEHRLADLQAEAVRQRRSSKTLEDAKALAAFEAWSSLQAEIVKKQLEAGLTTLEAERVAAQQAFGKHQVLKRLR</sequence>
<name>A0A2A4CMZ8_9RHOB</name>
<evidence type="ECO:0000256" key="1">
    <source>
        <dbReference type="SAM" id="Coils"/>
    </source>
</evidence>
<keyword evidence="1" id="KW-0175">Coiled coil</keyword>
<dbReference type="RefSeq" id="WP_096433159.1">
    <property type="nucleotide sequence ID" value="NZ_NTJD01000005.1"/>
</dbReference>
<evidence type="ECO:0000313" key="2">
    <source>
        <dbReference type="EMBL" id="PCD76621.1"/>
    </source>
</evidence>
<keyword evidence="3" id="KW-1185">Reference proteome</keyword>
<proteinExistence type="predicted"/>
<organism evidence="2 3">
    <name type="scientific">Pseudothioclava arenosa</name>
    <dbReference type="NCBI Taxonomy" id="1795308"/>
    <lineage>
        <taxon>Bacteria</taxon>
        <taxon>Pseudomonadati</taxon>
        <taxon>Pseudomonadota</taxon>
        <taxon>Alphaproteobacteria</taxon>
        <taxon>Rhodobacterales</taxon>
        <taxon>Paracoccaceae</taxon>
        <taxon>Pseudothioclava</taxon>
    </lineage>
</organism>
<evidence type="ECO:0008006" key="4">
    <source>
        <dbReference type="Google" id="ProtNLM"/>
    </source>
</evidence>
<reference evidence="2 3" key="1">
    <citation type="submission" date="2017-09" db="EMBL/GenBank/DDBJ databases">
        <title>A multilocus sequence analysis scheme for characterization of bacteria in the genus Thioclava.</title>
        <authorList>
            <person name="Liu Y."/>
            <person name="Shao Z."/>
        </authorList>
    </citation>
    <scope>NUCLEOTIDE SEQUENCE [LARGE SCALE GENOMIC DNA]</scope>
    <source>
        <strain evidence="2 3">CAU 1312</strain>
    </source>
</reference>
<feature type="coiled-coil region" evidence="1">
    <location>
        <begin position="32"/>
        <end position="97"/>
    </location>
</feature>
<comment type="caution">
    <text evidence="2">The sequence shown here is derived from an EMBL/GenBank/DDBJ whole genome shotgun (WGS) entry which is preliminary data.</text>
</comment>
<dbReference type="EMBL" id="NTJD01000005">
    <property type="protein sequence ID" value="PCD76621.1"/>
    <property type="molecule type" value="Genomic_DNA"/>
</dbReference>
<dbReference type="AlphaFoldDB" id="A0A2A4CMZ8"/>
<gene>
    <name evidence="2" type="ORF">CLN94_08480</name>
</gene>
<protein>
    <recommendedName>
        <fullName evidence="4">Flagellar export protein FliJ</fullName>
    </recommendedName>
</protein>